<proteinExistence type="predicted"/>
<keyword evidence="4" id="KW-1185">Reference proteome</keyword>
<dbReference type="GeneID" id="37214233"/>
<dbReference type="Gene3D" id="3.30.200.150">
    <property type="match status" value="1"/>
</dbReference>
<feature type="compositionally biased region" description="Polar residues" evidence="1">
    <location>
        <begin position="299"/>
        <end position="310"/>
    </location>
</feature>
<dbReference type="SUPFAM" id="SSF56112">
    <property type="entry name" value="Protein kinase-like (PK-like)"/>
    <property type="match status" value="1"/>
</dbReference>
<reference evidence="3" key="1">
    <citation type="submission" date="2016-12" db="EMBL/GenBank/DDBJ databases">
        <title>The genomes of Aspergillus section Nigri reveals drivers in fungal speciation.</title>
        <authorList>
            <consortium name="DOE Joint Genome Institute"/>
            <person name="Vesth T.C."/>
            <person name="Nybo J."/>
            <person name="Theobald S."/>
            <person name="Brandl J."/>
            <person name="Frisvad J.C."/>
            <person name="Nielsen K.F."/>
            <person name="Lyhne E.K."/>
            <person name="Kogle M.E."/>
            <person name="Kuo A."/>
            <person name="Riley R."/>
            <person name="Clum A."/>
            <person name="Nolan M."/>
            <person name="Lipzen A."/>
            <person name="Salamov A."/>
            <person name="Henrissat B."/>
            <person name="Wiebenga A."/>
            <person name="De Vries R.P."/>
            <person name="Grigoriev I.V."/>
            <person name="Mortensen U.H."/>
            <person name="Andersen M.R."/>
            <person name="Baker S.E."/>
        </authorList>
    </citation>
    <scope>NUCLEOTIDE SEQUENCE [LARGE SCALE GENOMIC DNA]</scope>
    <source>
        <strain evidence="3">CBS 113365</strain>
    </source>
</reference>
<dbReference type="GO" id="GO:0016301">
    <property type="term" value="F:kinase activity"/>
    <property type="evidence" value="ECO:0007669"/>
    <property type="project" value="UniProtKB-KW"/>
</dbReference>
<evidence type="ECO:0000259" key="2">
    <source>
        <dbReference type="Pfam" id="PF01636"/>
    </source>
</evidence>
<name>A0A319AYY9_ASPVC</name>
<feature type="domain" description="Aminoglycoside phosphotransferase" evidence="2">
    <location>
        <begin position="44"/>
        <end position="236"/>
    </location>
</feature>
<sequence length="310" mass="35787">MPISESITSLYLRARLWLGKKRYGTFTPKVVRVSSTRLIKGPCFPAELEGLRYVAQHTTIPIPKVHRTYPASEGRIYIEMDYIKGDTLQEIWRNPNFTSPNKQAVIQEIASYIDQLRKLTPPEEGIVASAELGECYDIRVGSWLFGPFKSIDEFHEFLRGTIPIEDTTKVYGEAVTKCHERSGSESYYRTCFTHADIAKRNIIIRDGKVAGIVDWQFSGWFPEYWEYTKAFYTLYDVPDWYGGLKKVMRRYDDELKAERVLWERFDQPGDLLRTRYYGGRNDGGMYSLSGGHTPDRSTEQTSAVTYLTAE</sequence>
<organism evidence="3 4">
    <name type="scientific">Aspergillus vadensis (strain CBS 113365 / IMI 142717 / IBT 24658)</name>
    <dbReference type="NCBI Taxonomy" id="1448311"/>
    <lineage>
        <taxon>Eukaryota</taxon>
        <taxon>Fungi</taxon>
        <taxon>Dikarya</taxon>
        <taxon>Ascomycota</taxon>
        <taxon>Pezizomycotina</taxon>
        <taxon>Eurotiomycetes</taxon>
        <taxon>Eurotiomycetidae</taxon>
        <taxon>Eurotiales</taxon>
        <taxon>Aspergillaceae</taxon>
        <taxon>Aspergillus</taxon>
        <taxon>Aspergillus subgen. Circumdati</taxon>
    </lineage>
</organism>
<dbReference type="CDD" id="cd05120">
    <property type="entry name" value="APH_ChoK_like"/>
    <property type="match status" value="1"/>
</dbReference>
<dbReference type="PANTHER" id="PTHR21310:SF15">
    <property type="entry name" value="AMINOGLYCOSIDE PHOSPHOTRANSFERASE DOMAIN-CONTAINING PROTEIN"/>
    <property type="match status" value="1"/>
</dbReference>
<dbReference type="AlphaFoldDB" id="A0A319AYY9"/>
<dbReference type="Gene3D" id="3.90.1200.10">
    <property type="match status" value="1"/>
</dbReference>
<dbReference type="InterPro" id="IPR051678">
    <property type="entry name" value="AGP_Transferase"/>
</dbReference>
<dbReference type="Proteomes" id="UP000248405">
    <property type="component" value="Unassembled WGS sequence"/>
</dbReference>
<dbReference type="InterPro" id="IPR002575">
    <property type="entry name" value="Aminoglycoside_PTrfase"/>
</dbReference>
<evidence type="ECO:0000313" key="4">
    <source>
        <dbReference type="Proteomes" id="UP000248405"/>
    </source>
</evidence>
<dbReference type="RefSeq" id="XP_025559390.1">
    <property type="nucleotide sequence ID" value="XM_025709641.1"/>
</dbReference>
<gene>
    <name evidence="3" type="ORF">BO88DRAFT_437746</name>
</gene>
<dbReference type="InterPro" id="IPR011009">
    <property type="entry name" value="Kinase-like_dom_sf"/>
</dbReference>
<evidence type="ECO:0000313" key="3">
    <source>
        <dbReference type="EMBL" id="PYH65596.1"/>
    </source>
</evidence>
<accession>A0A319AYY9</accession>
<dbReference type="EMBL" id="KZ821637">
    <property type="protein sequence ID" value="PYH65596.1"/>
    <property type="molecule type" value="Genomic_DNA"/>
</dbReference>
<dbReference type="OrthoDB" id="2906425at2759"/>
<protein>
    <submittedName>
        <fullName evidence="3">Kinase-like protein</fullName>
    </submittedName>
</protein>
<dbReference type="PANTHER" id="PTHR21310">
    <property type="entry name" value="AMINOGLYCOSIDE PHOSPHOTRANSFERASE-RELATED-RELATED"/>
    <property type="match status" value="1"/>
</dbReference>
<evidence type="ECO:0000256" key="1">
    <source>
        <dbReference type="SAM" id="MobiDB-lite"/>
    </source>
</evidence>
<feature type="region of interest" description="Disordered" evidence="1">
    <location>
        <begin position="288"/>
        <end position="310"/>
    </location>
</feature>
<dbReference type="Pfam" id="PF01636">
    <property type="entry name" value="APH"/>
    <property type="match status" value="1"/>
</dbReference>